<dbReference type="GO" id="GO:0030246">
    <property type="term" value="F:carbohydrate binding"/>
    <property type="evidence" value="ECO:0007669"/>
    <property type="project" value="InterPro"/>
</dbReference>
<evidence type="ECO:0000256" key="2">
    <source>
        <dbReference type="ARBA" id="ARBA00022679"/>
    </source>
</evidence>
<dbReference type="PANTHER" id="PTHR37469">
    <property type="entry name" value="CELLOBIONIC ACID PHOSPHORYLASE-RELATED"/>
    <property type="match status" value="1"/>
</dbReference>
<dbReference type="GO" id="GO:0005975">
    <property type="term" value="P:carbohydrate metabolic process"/>
    <property type="evidence" value="ECO:0007669"/>
    <property type="project" value="InterPro"/>
</dbReference>
<accession>A0A806KDM9</accession>
<dbReference type="Gene3D" id="2.60.420.10">
    <property type="entry name" value="Maltose phosphorylase, domain 3"/>
    <property type="match status" value="1"/>
</dbReference>
<protein>
    <submittedName>
        <fullName evidence="5">Cellobiose phosphorylase</fullName>
    </submittedName>
</protein>
<feature type="domain" description="Glycosyl hydrolase 94 catalytic" evidence="4">
    <location>
        <begin position="326"/>
        <end position="751"/>
    </location>
</feature>
<dbReference type="InterPro" id="IPR011013">
    <property type="entry name" value="Gal_mutarotase_sf_dom"/>
</dbReference>
<evidence type="ECO:0000256" key="1">
    <source>
        <dbReference type="ARBA" id="ARBA00022676"/>
    </source>
</evidence>
<dbReference type="Gene3D" id="2.70.98.40">
    <property type="entry name" value="Glycoside hydrolase, family 65, N-terminal domain"/>
    <property type="match status" value="1"/>
</dbReference>
<dbReference type="InterPro" id="IPR033432">
    <property type="entry name" value="GH94_catalytic"/>
</dbReference>
<name>A0A806KDM9_9BACT</name>
<organism evidence="5">
    <name type="scientific">uncultured bacterium contig00064</name>
    <dbReference type="NCBI Taxonomy" id="1181547"/>
    <lineage>
        <taxon>Bacteria</taxon>
        <taxon>environmental samples</taxon>
    </lineage>
</organism>
<keyword evidence="2" id="KW-0808">Transferase</keyword>
<dbReference type="InterPro" id="IPR012341">
    <property type="entry name" value="6hp_glycosidase-like_sf"/>
</dbReference>
<feature type="domain" description="Glycosyl hydrolase 94 supersandwich" evidence="3">
    <location>
        <begin position="16"/>
        <end position="294"/>
    </location>
</feature>
<dbReference type="Gene3D" id="1.50.10.10">
    <property type="match status" value="1"/>
</dbReference>
<evidence type="ECO:0000259" key="4">
    <source>
        <dbReference type="Pfam" id="PF17167"/>
    </source>
</evidence>
<dbReference type="InterPro" id="IPR010383">
    <property type="entry name" value="Glyco_hydrolase_94_b-supersand"/>
</dbReference>
<dbReference type="InterPro" id="IPR008928">
    <property type="entry name" value="6-hairpin_glycosidase_sf"/>
</dbReference>
<dbReference type="Gene3D" id="1.20.890.20">
    <property type="entry name" value="mpn423 like domain"/>
    <property type="match status" value="1"/>
</dbReference>
<keyword evidence="1" id="KW-0328">Glycosyltransferase</keyword>
<sequence>MNKYGQFNESGEFEIFDPHTPEPWLHYLIRPDQPGTQTFCSGVSYTGGGFDVRGTHENTFVDTHLHLNDADNRGRYCYIVDSKTRDYFTTTWQPVKKDGQKFKTTLGFGYIKFDSEYKGIKTNETMFVPKEFDGWIQNIIIENTTAETKELEIYPFVPIHMGDALVRLLAGDNDGFFGGAAWDKDLKAIVFRRNHGTSVDDNKEEINGMLGNVAAFFSTLNTDSTEYETNEERFTGDRFHSLAEPLRITDAKPLSNTDQAYLRRTCGIFRNRITLKAGERIEFAVTLIAGSTKDYYLNKKKHLKETIDIIKKADKRAQMLETVKKWWADMMSQFTISTPSVKINRAFKWLQYQCRVVYILNRMKSRYHTGYEYGWGFRDILQDVNFNLPYSAETVKSALKHIATQMFSNGVSYHNFFIDQPGNKNIQASDDPIWFPMAVIKYIKETGDFAFLDEKTAYAEVHEKQGEIYGTILEHIQKAIERVWTDRSERDLPYMKDCDWNDDLNELRIGGEWNKDVESVMVAQQLYKVLIDTADLLRAADRETSLADEYKTRAKKVYDALEKYAIDKEGYYIRALSRVPNKKDLGRSENAEAKIFLEPQAFGINCETADENRAKIVIKKVEEYLDSEFGSQICFPVYNGLAQREELPQRTWNIEKEPPAMKENGSIFMHLNAWLVQSYAILNRGTDAVNYYEKCLPENLASDQDRYKSEPYVYPEYVRGRGGTGFGQGGHTWLTGTAPTMHQSLTEWVLGLQPDYDGLRIDPKISKDWKEFKAKRNFRGAVYNITVKNPNGAEYGVKSLTVNGKKIDGNVIKAHGDGKTHEVEVVLG</sequence>
<dbReference type="PANTHER" id="PTHR37469:SF2">
    <property type="entry name" value="CELLOBIONIC ACID PHOSPHORYLASE"/>
    <property type="match status" value="1"/>
</dbReference>
<dbReference type="Pfam" id="PF17167">
    <property type="entry name" value="Glyco_hydro_94"/>
    <property type="match status" value="1"/>
</dbReference>
<dbReference type="SUPFAM" id="SSF48208">
    <property type="entry name" value="Six-hairpin glycosidases"/>
    <property type="match status" value="1"/>
</dbReference>
<dbReference type="SUPFAM" id="SSF74650">
    <property type="entry name" value="Galactose mutarotase-like"/>
    <property type="match status" value="1"/>
</dbReference>
<dbReference type="InterPro" id="IPR037018">
    <property type="entry name" value="GH65_N"/>
</dbReference>
<dbReference type="AlphaFoldDB" id="A0A806KDM9"/>
<dbReference type="Pfam" id="PF06165">
    <property type="entry name" value="GH94_b-supersand"/>
    <property type="match status" value="1"/>
</dbReference>
<dbReference type="InterPro" id="IPR052047">
    <property type="entry name" value="GH94_Enzymes"/>
</dbReference>
<evidence type="ECO:0000259" key="3">
    <source>
        <dbReference type="Pfam" id="PF06165"/>
    </source>
</evidence>
<dbReference type="EMBL" id="JQ844205">
    <property type="protein sequence ID" value="AGS52705.1"/>
    <property type="molecule type" value="Genomic_DNA"/>
</dbReference>
<proteinExistence type="predicted"/>
<reference evidence="5" key="1">
    <citation type="submission" date="2012-03" db="EMBL/GenBank/DDBJ databases">
        <title>Functional metagenomics reveals considerable lignocellulase gene clusters in the gut microbiome of a wood-feeding higher termite.</title>
        <authorList>
            <person name="Liu N."/>
        </authorList>
    </citation>
    <scope>NUCLEOTIDE SEQUENCE</scope>
</reference>
<dbReference type="GO" id="GO:0016757">
    <property type="term" value="F:glycosyltransferase activity"/>
    <property type="evidence" value="ECO:0007669"/>
    <property type="project" value="UniProtKB-KW"/>
</dbReference>
<evidence type="ECO:0000313" key="5">
    <source>
        <dbReference type="EMBL" id="AGS52705.1"/>
    </source>
</evidence>